<dbReference type="Pfam" id="PF05132">
    <property type="entry name" value="RNA_pol_Rpc4"/>
    <property type="match status" value="1"/>
</dbReference>
<feature type="region of interest" description="Disordered" evidence="5">
    <location>
        <begin position="1"/>
        <end position="131"/>
    </location>
</feature>
<sequence>MDPKQSSSSSSSSPTRRKMKYKPTAPQRNSNRKPKQPPLPLPPSQPSPDIDDEGDDDKDKQHFLSRSWKNLGRPERGKPKVERKSSVQVAVGPGDSSPPNLRSRSKGVSNGINSGKNSGSASQDNAPEQNNLERSLAIVKDQTDTCMIDANDDTTNSSAVKIRKEYKEPWDYEHSHYPTTLPLRKPHSGDPETLDEEEFGEAASNVEYDERTINPAAEFAISEKNEEPCMFLFQLPPMPLVKQSVIKKGKEKEGASRISGESTKGSPWKELPGGYMGKMLVYKSGAVKLKLGESMFDVSPGSKSEFPQDFVAMNTAQKHCCVIGEISKRAVVTPDLDSVEKRHWVADLYLFWFGAEEEHGKIAC</sequence>
<dbReference type="Proteomes" id="UP001372338">
    <property type="component" value="Unassembled WGS sequence"/>
</dbReference>
<keyword evidence="3" id="KW-0804">Transcription</keyword>
<keyword evidence="2" id="KW-0240">DNA-directed RNA polymerase</keyword>
<accession>A0AAN9EJ52</accession>
<dbReference type="PANTHER" id="PTHR13408:SF0">
    <property type="entry name" value="DNA-DIRECTED RNA POLYMERASE III SUBUNIT RPC4"/>
    <property type="match status" value="1"/>
</dbReference>
<dbReference type="GO" id="GO:0003677">
    <property type="term" value="F:DNA binding"/>
    <property type="evidence" value="ECO:0007669"/>
    <property type="project" value="InterPro"/>
</dbReference>
<name>A0AAN9EJ52_CROPI</name>
<evidence type="ECO:0000256" key="1">
    <source>
        <dbReference type="ARBA" id="ARBA00004123"/>
    </source>
</evidence>
<feature type="compositionally biased region" description="Pro residues" evidence="5">
    <location>
        <begin position="36"/>
        <end position="46"/>
    </location>
</feature>
<comment type="caution">
    <text evidence="6">The sequence shown here is derived from an EMBL/GenBank/DDBJ whole genome shotgun (WGS) entry which is preliminary data.</text>
</comment>
<protein>
    <submittedName>
        <fullName evidence="6">Uncharacterized protein</fullName>
    </submittedName>
</protein>
<dbReference type="AlphaFoldDB" id="A0AAN9EJ52"/>
<comment type="subcellular location">
    <subcellularLocation>
        <location evidence="1">Nucleus</location>
    </subcellularLocation>
</comment>
<organism evidence="6 7">
    <name type="scientific">Crotalaria pallida</name>
    <name type="common">Smooth rattlebox</name>
    <name type="synonym">Crotalaria striata</name>
    <dbReference type="NCBI Taxonomy" id="3830"/>
    <lineage>
        <taxon>Eukaryota</taxon>
        <taxon>Viridiplantae</taxon>
        <taxon>Streptophyta</taxon>
        <taxon>Embryophyta</taxon>
        <taxon>Tracheophyta</taxon>
        <taxon>Spermatophyta</taxon>
        <taxon>Magnoliopsida</taxon>
        <taxon>eudicotyledons</taxon>
        <taxon>Gunneridae</taxon>
        <taxon>Pentapetalae</taxon>
        <taxon>rosids</taxon>
        <taxon>fabids</taxon>
        <taxon>Fabales</taxon>
        <taxon>Fabaceae</taxon>
        <taxon>Papilionoideae</taxon>
        <taxon>50 kb inversion clade</taxon>
        <taxon>genistoids sensu lato</taxon>
        <taxon>core genistoids</taxon>
        <taxon>Crotalarieae</taxon>
        <taxon>Crotalaria</taxon>
    </lineage>
</organism>
<dbReference type="EMBL" id="JAYWIO010000006">
    <property type="protein sequence ID" value="KAK7258223.1"/>
    <property type="molecule type" value="Genomic_DNA"/>
</dbReference>
<keyword evidence="4" id="KW-0539">Nucleus</keyword>
<dbReference type="InterPro" id="IPR007811">
    <property type="entry name" value="RPC4"/>
</dbReference>
<evidence type="ECO:0000256" key="4">
    <source>
        <dbReference type="ARBA" id="ARBA00023242"/>
    </source>
</evidence>
<evidence type="ECO:0000313" key="6">
    <source>
        <dbReference type="EMBL" id="KAK7258223.1"/>
    </source>
</evidence>
<dbReference type="GO" id="GO:0005666">
    <property type="term" value="C:RNA polymerase III complex"/>
    <property type="evidence" value="ECO:0007669"/>
    <property type="project" value="InterPro"/>
</dbReference>
<evidence type="ECO:0000256" key="3">
    <source>
        <dbReference type="ARBA" id="ARBA00023163"/>
    </source>
</evidence>
<evidence type="ECO:0000313" key="7">
    <source>
        <dbReference type="Proteomes" id="UP001372338"/>
    </source>
</evidence>
<proteinExistence type="predicted"/>
<gene>
    <name evidence="6" type="ORF">RIF29_32776</name>
</gene>
<keyword evidence="7" id="KW-1185">Reference proteome</keyword>
<feature type="compositionally biased region" description="Basic and acidic residues" evidence="5">
    <location>
        <begin position="72"/>
        <end position="85"/>
    </location>
</feature>
<feature type="compositionally biased region" description="Low complexity" evidence="5">
    <location>
        <begin position="106"/>
        <end position="122"/>
    </location>
</feature>
<dbReference type="PANTHER" id="PTHR13408">
    <property type="entry name" value="DNA-DIRECTED RNA POLYMERASE III"/>
    <property type="match status" value="1"/>
</dbReference>
<reference evidence="6 7" key="1">
    <citation type="submission" date="2024-01" db="EMBL/GenBank/DDBJ databases">
        <title>The genomes of 5 underutilized Papilionoideae crops provide insights into root nodulation and disease resistanc.</title>
        <authorList>
            <person name="Yuan L."/>
        </authorList>
    </citation>
    <scope>NUCLEOTIDE SEQUENCE [LARGE SCALE GENOMIC DNA]</scope>
    <source>
        <strain evidence="6">ZHUSHIDOU_FW_LH</strain>
        <tissue evidence="6">Leaf</tissue>
    </source>
</reference>
<feature type="compositionally biased region" description="Low complexity" evidence="5">
    <location>
        <begin position="1"/>
        <end position="13"/>
    </location>
</feature>
<evidence type="ECO:0000256" key="2">
    <source>
        <dbReference type="ARBA" id="ARBA00022478"/>
    </source>
</evidence>
<evidence type="ECO:0000256" key="5">
    <source>
        <dbReference type="SAM" id="MobiDB-lite"/>
    </source>
</evidence>
<dbReference type="GO" id="GO:0042797">
    <property type="term" value="P:tRNA transcription by RNA polymerase III"/>
    <property type="evidence" value="ECO:0007669"/>
    <property type="project" value="TreeGrafter"/>
</dbReference>